<dbReference type="AlphaFoldDB" id="A0A4Y7T6K3"/>
<dbReference type="OrthoDB" id="3183767at2759"/>
<proteinExistence type="predicted"/>
<evidence type="ECO:0000256" key="1">
    <source>
        <dbReference type="SAM" id="MobiDB-lite"/>
    </source>
</evidence>
<evidence type="ECO:0000313" key="2">
    <source>
        <dbReference type="EMBL" id="TEB29588.1"/>
    </source>
</evidence>
<feature type="region of interest" description="Disordered" evidence="1">
    <location>
        <begin position="543"/>
        <end position="617"/>
    </location>
</feature>
<protein>
    <submittedName>
        <fullName evidence="2">Uncharacterized protein</fullName>
    </submittedName>
</protein>
<comment type="caution">
    <text evidence="2">The sequence shown here is derived from an EMBL/GenBank/DDBJ whole genome shotgun (WGS) entry which is preliminary data.</text>
</comment>
<reference evidence="2 3" key="1">
    <citation type="journal article" date="2019" name="Nat. Ecol. Evol.">
        <title>Megaphylogeny resolves global patterns of mushroom evolution.</title>
        <authorList>
            <person name="Varga T."/>
            <person name="Krizsan K."/>
            <person name="Foldi C."/>
            <person name="Dima B."/>
            <person name="Sanchez-Garcia M."/>
            <person name="Sanchez-Ramirez S."/>
            <person name="Szollosi G.J."/>
            <person name="Szarkandi J.G."/>
            <person name="Papp V."/>
            <person name="Albert L."/>
            <person name="Andreopoulos W."/>
            <person name="Angelini C."/>
            <person name="Antonin V."/>
            <person name="Barry K.W."/>
            <person name="Bougher N.L."/>
            <person name="Buchanan P."/>
            <person name="Buyck B."/>
            <person name="Bense V."/>
            <person name="Catcheside P."/>
            <person name="Chovatia M."/>
            <person name="Cooper J."/>
            <person name="Damon W."/>
            <person name="Desjardin D."/>
            <person name="Finy P."/>
            <person name="Geml J."/>
            <person name="Haridas S."/>
            <person name="Hughes K."/>
            <person name="Justo A."/>
            <person name="Karasinski D."/>
            <person name="Kautmanova I."/>
            <person name="Kiss B."/>
            <person name="Kocsube S."/>
            <person name="Kotiranta H."/>
            <person name="LaButti K.M."/>
            <person name="Lechner B.E."/>
            <person name="Liimatainen K."/>
            <person name="Lipzen A."/>
            <person name="Lukacs Z."/>
            <person name="Mihaltcheva S."/>
            <person name="Morgado L.N."/>
            <person name="Niskanen T."/>
            <person name="Noordeloos M.E."/>
            <person name="Ohm R.A."/>
            <person name="Ortiz-Santana B."/>
            <person name="Ovrebo C."/>
            <person name="Racz N."/>
            <person name="Riley R."/>
            <person name="Savchenko A."/>
            <person name="Shiryaev A."/>
            <person name="Soop K."/>
            <person name="Spirin V."/>
            <person name="Szebenyi C."/>
            <person name="Tomsovsky M."/>
            <person name="Tulloss R.E."/>
            <person name="Uehling J."/>
            <person name="Grigoriev I.V."/>
            <person name="Vagvolgyi C."/>
            <person name="Papp T."/>
            <person name="Martin F.M."/>
            <person name="Miettinen O."/>
            <person name="Hibbett D.S."/>
            <person name="Nagy L.G."/>
        </authorList>
    </citation>
    <scope>NUCLEOTIDE SEQUENCE [LARGE SCALE GENOMIC DNA]</scope>
    <source>
        <strain evidence="2 3">FP101781</strain>
    </source>
</reference>
<dbReference type="STRING" id="71717.A0A4Y7T6K3"/>
<gene>
    <name evidence="2" type="ORF">FA13DRAFT_1792912</name>
</gene>
<keyword evidence="3" id="KW-1185">Reference proteome</keyword>
<name>A0A4Y7T6K3_COPMI</name>
<evidence type="ECO:0000313" key="3">
    <source>
        <dbReference type="Proteomes" id="UP000298030"/>
    </source>
</evidence>
<accession>A0A4Y7T6K3</accession>
<dbReference type="Proteomes" id="UP000298030">
    <property type="component" value="Unassembled WGS sequence"/>
</dbReference>
<feature type="compositionally biased region" description="Polar residues" evidence="1">
    <location>
        <begin position="607"/>
        <end position="617"/>
    </location>
</feature>
<organism evidence="2 3">
    <name type="scientific">Coprinellus micaceus</name>
    <name type="common">Glistening ink-cap mushroom</name>
    <name type="synonym">Coprinus micaceus</name>
    <dbReference type="NCBI Taxonomy" id="71717"/>
    <lineage>
        <taxon>Eukaryota</taxon>
        <taxon>Fungi</taxon>
        <taxon>Dikarya</taxon>
        <taxon>Basidiomycota</taxon>
        <taxon>Agaricomycotina</taxon>
        <taxon>Agaricomycetes</taxon>
        <taxon>Agaricomycetidae</taxon>
        <taxon>Agaricales</taxon>
        <taxon>Agaricineae</taxon>
        <taxon>Psathyrellaceae</taxon>
        <taxon>Coprinellus</taxon>
    </lineage>
</organism>
<sequence>MAFGNLSKYMHTLPNSGALHHVTYISSLPDSFQDHLKAWHPHWLKASHQKDITVHCCHELMHVVWRFLFDDNFLHTYQYSMVVRCLNGIEWRVYPRIFTYSADYLEKVLLAMIRDKGLCLCPRSLVLRERLHLNTFSQHLGRDLDEPQEFPLAQMLVPDFMHEFELGVWKLLFTHLICLLWATTPGGSMVMEFNKRFRQVPTFGTDTICRFAIDTSEMKKLATCNFEDILQIIFDGLLPDTEENCQLLKLLYRTAELHTFAKMCFQSEDTIEHLTDLWHVVHRVSLPAGASSTPAVGNAEAVMVEDLALQYDISKSENSPIDLFELIKSQHGNPVYKNFLSKLKDHLLGRKMGCAFDGDNHDDFTDEDRNTVHIYGEKIYQVGLCRVNFTMYNNWHDYNIIIPNSCPDVMTLSEVDNRDTVPFWHGQTLGVYHAKVSTTHTDVSQKDCRLERMVFLFVRWFGEEPGYWFSFKDARLPKVGFVAHEDKQGRTDELLPHHCEIARQLDADKETDWMNYYVNTFVDRDMVTQYFGRGVAHLNQIQRQHEGMAQAPAKSSEDEDKMGASGLEVEAGQANGMDSEEEEEEEGITDNEGRVSEESGVSDYAGDNNNNSHYTSD</sequence>
<dbReference type="EMBL" id="QPFP01000026">
    <property type="protein sequence ID" value="TEB29588.1"/>
    <property type="molecule type" value="Genomic_DNA"/>
</dbReference>
<feature type="compositionally biased region" description="Acidic residues" evidence="1">
    <location>
        <begin position="578"/>
        <end position="589"/>
    </location>
</feature>